<gene>
    <name evidence="1" type="ORF">HCN44_006939</name>
</gene>
<proteinExistence type="predicted"/>
<dbReference type="Proteomes" id="UP000639338">
    <property type="component" value="Unassembled WGS sequence"/>
</dbReference>
<dbReference type="AlphaFoldDB" id="A0A834Y1E1"/>
<reference evidence="1 2" key="1">
    <citation type="submission" date="2020-08" db="EMBL/GenBank/DDBJ databases">
        <title>Aphidius gifuensis genome sequencing and assembly.</title>
        <authorList>
            <person name="Du Z."/>
        </authorList>
    </citation>
    <scope>NUCLEOTIDE SEQUENCE [LARGE SCALE GENOMIC DNA]</scope>
    <source>
        <strain evidence="1">YNYX2018</strain>
        <tissue evidence="1">Adults</tissue>
    </source>
</reference>
<comment type="caution">
    <text evidence="1">The sequence shown here is derived from an EMBL/GenBank/DDBJ whole genome shotgun (WGS) entry which is preliminary data.</text>
</comment>
<protein>
    <submittedName>
        <fullName evidence="1">Uncharacterized protein</fullName>
    </submittedName>
</protein>
<evidence type="ECO:0000313" key="2">
    <source>
        <dbReference type="Proteomes" id="UP000639338"/>
    </source>
</evidence>
<keyword evidence="2" id="KW-1185">Reference proteome</keyword>
<accession>A0A834Y1E1</accession>
<evidence type="ECO:0000313" key="1">
    <source>
        <dbReference type="EMBL" id="KAF7995832.1"/>
    </source>
</evidence>
<organism evidence="1 2">
    <name type="scientific">Aphidius gifuensis</name>
    <name type="common">Parasitoid wasp</name>
    <dbReference type="NCBI Taxonomy" id="684658"/>
    <lineage>
        <taxon>Eukaryota</taxon>
        <taxon>Metazoa</taxon>
        <taxon>Ecdysozoa</taxon>
        <taxon>Arthropoda</taxon>
        <taxon>Hexapoda</taxon>
        <taxon>Insecta</taxon>
        <taxon>Pterygota</taxon>
        <taxon>Neoptera</taxon>
        <taxon>Endopterygota</taxon>
        <taxon>Hymenoptera</taxon>
        <taxon>Apocrita</taxon>
        <taxon>Ichneumonoidea</taxon>
        <taxon>Braconidae</taxon>
        <taxon>Aphidiinae</taxon>
        <taxon>Aphidius</taxon>
    </lineage>
</organism>
<name>A0A834Y1E1_APHGI</name>
<dbReference type="EMBL" id="JACMRX010000002">
    <property type="protein sequence ID" value="KAF7995832.1"/>
    <property type="molecule type" value="Genomic_DNA"/>
</dbReference>
<sequence>MSGILRNTLRLSTTKYLRSMTYTTSINNTLSLLQPNYINHNKFEKLQSTQAKKLSTNFGTIIRAAGKKISSIFTDDEIKVSNIDNYEVSLNSGKVGLVTQEIVKNLILPPTFSVEFNGKSIEPKSNIIKDEVVKAVSFRLGKWNVSLKGDELTFKTRDTDETFILKHAVHVKFHRSPPKLLEDGGFESSPRTLFSDKFITYPAKVISKSEQSGLLEKSFPPVPMTRRVTATEDSIYELTDEPNIFGRMKLKFPMIASLKGAQQKISSENLEDTFIIDYTVDIQANKNKLPGSSKNGIADSKKDITSKVGILRMQLQSGDLFIEANSGQRVFIRHEVNIEIDLDSKVPSILISPGIRRNIYKD</sequence>